<feature type="domain" description="Peptidoglycan binding-like" evidence="1">
    <location>
        <begin position="25"/>
        <end position="93"/>
    </location>
</feature>
<gene>
    <name evidence="2" type="ORF">DP116_04800</name>
</gene>
<organism evidence="2 3">
    <name type="scientific">Brasilonema bromeliae SPC951</name>
    <dbReference type="NCBI Taxonomy" id="385972"/>
    <lineage>
        <taxon>Bacteria</taxon>
        <taxon>Bacillati</taxon>
        <taxon>Cyanobacteriota</taxon>
        <taxon>Cyanophyceae</taxon>
        <taxon>Nostocales</taxon>
        <taxon>Scytonemataceae</taxon>
        <taxon>Brasilonema</taxon>
        <taxon>Bromeliae group (in: Brasilonema)</taxon>
    </lineage>
</organism>
<dbReference type="Gene3D" id="1.10.101.10">
    <property type="entry name" value="PGBD-like superfamily/PGBD"/>
    <property type="match status" value="2"/>
</dbReference>
<dbReference type="InterPro" id="IPR036365">
    <property type="entry name" value="PGBD-like_sf"/>
</dbReference>
<keyword evidence="3" id="KW-1185">Reference proteome</keyword>
<dbReference type="EMBL" id="QMEB01000022">
    <property type="protein sequence ID" value="NMG18802.1"/>
    <property type="molecule type" value="Genomic_DNA"/>
</dbReference>
<dbReference type="Proteomes" id="UP000718564">
    <property type="component" value="Unassembled WGS sequence"/>
</dbReference>
<evidence type="ECO:0000259" key="1">
    <source>
        <dbReference type="Pfam" id="PF01471"/>
    </source>
</evidence>
<dbReference type="InterPro" id="IPR002477">
    <property type="entry name" value="Peptidoglycan-bd-like"/>
</dbReference>
<proteinExistence type="predicted"/>
<protein>
    <submittedName>
        <fullName evidence="2">Peptidoglycan-binding protein</fullName>
    </submittedName>
</protein>
<comment type="caution">
    <text evidence="2">The sequence shown here is derived from an EMBL/GenBank/DDBJ whole genome shotgun (WGS) entry which is preliminary data.</text>
</comment>
<dbReference type="InterPro" id="IPR036366">
    <property type="entry name" value="PGBDSf"/>
</dbReference>
<dbReference type="SUPFAM" id="SSF47090">
    <property type="entry name" value="PGBD-like"/>
    <property type="match status" value="2"/>
</dbReference>
<evidence type="ECO:0000313" key="2">
    <source>
        <dbReference type="EMBL" id="NMG18802.1"/>
    </source>
</evidence>
<reference evidence="2 3" key="1">
    <citation type="submission" date="2018-06" db="EMBL/GenBank/DDBJ databases">
        <title>Comparative genomics of Brasilonema spp. strains.</title>
        <authorList>
            <person name="Alvarenga D.O."/>
            <person name="Fiore M.F."/>
            <person name="Varani A.M."/>
        </authorList>
    </citation>
    <scope>NUCLEOTIDE SEQUENCE [LARGE SCALE GENOMIC DNA]</scope>
    <source>
        <strain evidence="2 3">SPC951</strain>
    </source>
</reference>
<accession>A0ABX1P4K8</accession>
<sequence>MTMTFTNEAASAQLNKPVLKEGSKGDAVKELQKLLLKWGAFVSLDNNGACVFPGEEVIDGVFGPKTKNAVIFFQGKVFLVQDGIVADKTWRALFKNAPVDMPILKKDSKGELVKKVQERLEIGDYYNGKIDGDFGNSTEKAVKALQKHTGLPVDGVIGDRTWFEVSQINTIFC</sequence>
<dbReference type="Pfam" id="PF01471">
    <property type="entry name" value="PG_binding_1"/>
    <property type="match status" value="2"/>
</dbReference>
<evidence type="ECO:0000313" key="3">
    <source>
        <dbReference type="Proteomes" id="UP000718564"/>
    </source>
</evidence>
<feature type="domain" description="Peptidoglycan binding-like" evidence="1">
    <location>
        <begin position="110"/>
        <end position="162"/>
    </location>
</feature>
<name>A0ABX1P4K8_9CYAN</name>